<keyword evidence="1" id="KW-1133">Transmembrane helix</keyword>
<dbReference type="AlphaFoldDB" id="A0A2P2PPX0"/>
<reference evidence="2" key="1">
    <citation type="submission" date="2018-02" db="EMBL/GenBank/DDBJ databases">
        <title>Rhizophora mucronata_Transcriptome.</title>
        <authorList>
            <person name="Meera S.P."/>
            <person name="Sreeshan A."/>
            <person name="Augustine A."/>
        </authorList>
    </citation>
    <scope>NUCLEOTIDE SEQUENCE</scope>
    <source>
        <tissue evidence="2">Leaf</tissue>
    </source>
</reference>
<dbReference type="EMBL" id="GGEC01076175">
    <property type="protein sequence ID" value="MBX56659.1"/>
    <property type="molecule type" value="Transcribed_RNA"/>
</dbReference>
<accession>A0A2P2PPX0</accession>
<evidence type="ECO:0000313" key="2">
    <source>
        <dbReference type="EMBL" id="MBX56659.1"/>
    </source>
</evidence>
<name>A0A2P2PPX0_RHIMU</name>
<feature type="transmembrane region" description="Helical" evidence="1">
    <location>
        <begin position="21"/>
        <end position="41"/>
    </location>
</feature>
<keyword evidence="1" id="KW-0472">Membrane</keyword>
<sequence>MQQLHDNVGAIHSGLLMKHQILEISFSTIITGCILAGYSIIVRIGPDRPVKPSI</sequence>
<organism evidence="2">
    <name type="scientific">Rhizophora mucronata</name>
    <name type="common">Asiatic mangrove</name>
    <dbReference type="NCBI Taxonomy" id="61149"/>
    <lineage>
        <taxon>Eukaryota</taxon>
        <taxon>Viridiplantae</taxon>
        <taxon>Streptophyta</taxon>
        <taxon>Embryophyta</taxon>
        <taxon>Tracheophyta</taxon>
        <taxon>Spermatophyta</taxon>
        <taxon>Magnoliopsida</taxon>
        <taxon>eudicotyledons</taxon>
        <taxon>Gunneridae</taxon>
        <taxon>Pentapetalae</taxon>
        <taxon>rosids</taxon>
        <taxon>fabids</taxon>
        <taxon>Malpighiales</taxon>
        <taxon>Rhizophoraceae</taxon>
        <taxon>Rhizophora</taxon>
    </lineage>
</organism>
<keyword evidence="1" id="KW-0812">Transmembrane</keyword>
<proteinExistence type="predicted"/>
<protein>
    <submittedName>
        <fullName evidence="2">Uncharacterized protein</fullName>
    </submittedName>
</protein>
<evidence type="ECO:0000256" key="1">
    <source>
        <dbReference type="SAM" id="Phobius"/>
    </source>
</evidence>